<reference evidence="2 3" key="1">
    <citation type="submission" date="2014-03" db="EMBL/GenBank/DDBJ databases">
        <authorList>
            <person name="Sibley D."/>
            <person name="Venepally P."/>
            <person name="Karamycheva S."/>
            <person name="Hadjithomas M."/>
            <person name="Khan A."/>
            <person name="Brunk B."/>
            <person name="Roos D."/>
            <person name="Caler E."/>
            <person name="Lorenzi H."/>
        </authorList>
    </citation>
    <scope>NUCLEOTIDE SEQUENCE [LARGE SCALE GENOMIC DNA]</scope>
    <source>
        <strain evidence="3">p89</strain>
    </source>
</reference>
<feature type="compositionally biased region" description="Basic and acidic residues" evidence="1">
    <location>
        <begin position="430"/>
        <end position="449"/>
    </location>
</feature>
<feature type="region of interest" description="Disordered" evidence="1">
    <location>
        <begin position="54"/>
        <end position="81"/>
    </location>
</feature>
<feature type="compositionally biased region" description="Acidic residues" evidence="1">
    <location>
        <begin position="355"/>
        <end position="367"/>
    </location>
</feature>
<sequence length="927" mass="101406">MENETLATLRRVTGTSDLSLLRASVRYIESGGEGAAFWSALGVSQEAFESLLARDRNAPEAAENSEETRSERRRNETRFPVGEHASRLAAVLSASLSSSVSRSSAALSAGPRDYTLPVQTRSALPKPPASRPRSPNVSSSFLGPPPPSAARRPTTCGAPLDRCGSSGADGDKPEKRRDRNDSELEEEEQRKGEERRREEGKRMADWGDSIGDRGTEVLQRVWEGSCREAKEEDASASTYQSFLSTSERIAASSALRQCLLSLHLLSRQPRACLTSSFWENRTHFERPGGAMPSANGGREAGGEGEQEREEEEQEGEQEEEQEREQEGEQEREQEGEQEREQEGEQEREQEREQEGEQEGEQEREEEEATRCGLALSGLAGLPADVVSHFVCFQEARLPLELDGLLREICMHRCLQQCSCSLSSCGAPREAEEGHEKRSTNENACEEKRTPGSCVDEQSSRETGSPEAASASSPFLPLAAVERYCEPSCRRQDPDRLRCGAPPRECQVWCACAELPPSSEADAPPTAPTSSFAGVSECCVCLFTLVGRARSGVLPALLESRDDAERATLLLLDLALDELHQTLVGRLFGAYRHSREALTQASEPGQCARMSAATRERGNTQKAKQSERAEQVERVGDRRAWGALSEREELQDDARGQAGEGALREGNSEEKRKVEDGGVDFSAKKRSGSDTQCRDVIPERREPSEMLQPVQSATGSSSSASVAVTSSGSACSLSPSSRSFSVSSSSVSFSVPSSSSCASLGCSETVTLESGRRRTRRRQLRLHAPAASNECPVTARVARERALGSMAFWPACVGTLFPLLGSLLPGLVILHPWYEEVEALYHDWQFISQLLEREMSERVLCASETPQKKEGARERGDCVDAGAQGLPPSLLFLVAVTRRLERCVVRLAGLLEENINGKLAFFIQVRKS</sequence>
<feature type="compositionally biased region" description="Acidic residues" evidence="1">
    <location>
        <begin position="302"/>
        <end position="323"/>
    </location>
</feature>
<feature type="region of interest" description="Disordered" evidence="1">
    <location>
        <begin position="284"/>
        <end position="369"/>
    </location>
</feature>
<gene>
    <name evidence="2" type="ORF">TGP89_419240</name>
</gene>
<dbReference type="EMBL" id="AEYI02000830">
    <property type="protein sequence ID" value="KFG44781.1"/>
    <property type="molecule type" value="Genomic_DNA"/>
</dbReference>
<protein>
    <submittedName>
        <fullName evidence="2">Uncharacterized protein</fullName>
    </submittedName>
</protein>
<evidence type="ECO:0000313" key="2">
    <source>
        <dbReference type="EMBL" id="KFG44781.1"/>
    </source>
</evidence>
<feature type="non-terminal residue" evidence="2">
    <location>
        <position position="927"/>
    </location>
</feature>
<feature type="region of interest" description="Disordered" evidence="1">
    <location>
        <begin position="105"/>
        <end position="212"/>
    </location>
</feature>
<feature type="compositionally biased region" description="Basic and acidic residues" evidence="1">
    <location>
        <begin position="169"/>
        <end position="212"/>
    </location>
</feature>
<dbReference type="VEuPathDB" id="ToxoDB:TGP89_419240"/>
<accession>A0A086KK63</accession>
<proteinExistence type="predicted"/>
<evidence type="ECO:0000256" key="1">
    <source>
        <dbReference type="SAM" id="MobiDB-lite"/>
    </source>
</evidence>
<feature type="region of interest" description="Disordered" evidence="1">
    <location>
        <begin position="430"/>
        <end position="471"/>
    </location>
</feature>
<dbReference type="AlphaFoldDB" id="A0A086KK63"/>
<name>A0A086KK63_TOXGO</name>
<evidence type="ECO:0000313" key="3">
    <source>
        <dbReference type="Proteomes" id="UP000028828"/>
    </source>
</evidence>
<feature type="compositionally biased region" description="Basic and acidic residues" evidence="1">
    <location>
        <begin position="66"/>
        <end position="77"/>
    </location>
</feature>
<organism evidence="2 3">
    <name type="scientific">Toxoplasma gondii p89</name>
    <dbReference type="NCBI Taxonomy" id="943119"/>
    <lineage>
        <taxon>Eukaryota</taxon>
        <taxon>Sar</taxon>
        <taxon>Alveolata</taxon>
        <taxon>Apicomplexa</taxon>
        <taxon>Conoidasida</taxon>
        <taxon>Coccidia</taxon>
        <taxon>Eucoccidiorida</taxon>
        <taxon>Eimeriorina</taxon>
        <taxon>Sarcocystidae</taxon>
        <taxon>Toxoplasma</taxon>
    </lineage>
</organism>
<feature type="compositionally biased region" description="Basic and acidic residues" evidence="1">
    <location>
        <begin position="613"/>
        <end position="654"/>
    </location>
</feature>
<feature type="compositionally biased region" description="Basic and acidic residues" evidence="1">
    <location>
        <begin position="691"/>
        <end position="703"/>
    </location>
</feature>
<feature type="region of interest" description="Disordered" evidence="1">
    <location>
        <begin position="598"/>
        <end position="720"/>
    </location>
</feature>
<feature type="compositionally biased region" description="Basic and acidic residues" evidence="1">
    <location>
        <begin position="324"/>
        <end position="354"/>
    </location>
</feature>
<feature type="compositionally biased region" description="Low complexity" evidence="1">
    <location>
        <begin position="711"/>
        <end position="720"/>
    </location>
</feature>
<dbReference type="Proteomes" id="UP000028828">
    <property type="component" value="Unassembled WGS sequence"/>
</dbReference>
<feature type="compositionally biased region" description="Basic and acidic residues" evidence="1">
    <location>
        <begin position="661"/>
        <end position="675"/>
    </location>
</feature>
<comment type="caution">
    <text evidence="2">The sequence shown here is derived from an EMBL/GenBank/DDBJ whole genome shotgun (WGS) entry which is preliminary data.</text>
</comment>